<proteinExistence type="predicted"/>
<dbReference type="AlphaFoldDB" id="X1T3A1"/>
<dbReference type="EMBL" id="BARW01007641">
    <property type="protein sequence ID" value="GAI74484.1"/>
    <property type="molecule type" value="Genomic_DNA"/>
</dbReference>
<accession>X1T3A1</accession>
<gene>
    <name evidence="1" type="ORF">S12H4_15852</name>
</gene>
<dbReference type="Gene3D" id="1.10.287.1080">
    <property type="entry name" value="MazG-like"/>
    <property type="match status" value="1"/>
</dbReference>
<evidence type="ECO:0008006" key="2">
    <source>
        <dbReference type="Google" id="ProtNLM"/>
    </source>
</evidence>
<evidence type="ECO:0000313" key="1">
    <source>
        <dbReference type="EMBL" id="GAI74484.1"/>
    </source>
</evidence>
<comment type="caution">
    <text evidence="1">The sequence shown here is derived from an EMBL/GenBank/DDBJ whole genome shotgun (WGS) entry which is preliminary data.</text>
</comment>
<organism evidence="1">
    <name type="scientific">marine sediment metagenome</name>
    <dbReference type="NCBI Taxonomy" id="412755"/>
    <lineage>
        <taxon>unclassified sequences</taxon>
        <taxon>metagenomes</taxon>
        <taxon>ecological metagenomes</taxon>
    </lineage>
</organism>
<sequence length="37" mass="4518">KFIRRHPHVFGDVRVNSPEEALAVWKRMKREEKEIND</sequence>
<reference evidence="1" key="1">
    <citation type="journal article" date="2014" name="Front. Microbiol.">
        <title>High frequency of phylogenetically diverse reductive dehalogenase-homologous genes in deep subseafloor sedimentary metagenomes.</title>
        <authorList>
            <person name="Kawai M."/>
            <person name="Futagami T."/>
            <person name="Toyoda A."/>
            <person name="Takaki Y."/>
            <person name="Nishi S."/>
            <person name="Hori S."/>
            <person name="Arai W."/>
            <person name="Tsubouchi T."/>
            <person name="Morono Y."/>
            <person name="Uchiyama I."/>
            <person name="Ito T."/>
            <person name="Fujiyama A."/>
            <person name="Inagaki F."/>
            <person name="Takami H."/>
        </authorList>
    </citation>
    <scope>NUCLEOTIDE SEQUENCE</scope>
    <source>
        <strain evidence="1">Expedition CK06-06</strain>
    </source>
</reference>
<name>X1T3A1_9ZZZZ</name>
<protein>
    <recommendedName>
        <fullName evidence="2">NTP pyrophosphohydrolase MazG putative catalytic core domain-containing protein</fullName>
    </recommendedName>
</protein>
<feature type="non-terminal residue" evidence="1">
    <location>
        <position position="1"/>
    </location>
</feature>